<evidence type="ECO:0000256" key="1">
    <source>
        <dbReference type="ARBA" id="ARBA00000085"/>
    </source>
</evidence>
<dbReference type="PROSITE" id="PS50110">
    <property type="entry name" value="RESPONSE_REGULATORY"/>
    <property type="match status" value="1"/>
</dbReference>
<keyword evidence="13 23" id="KW-1133">Transmembrane helix</keyword>
<dbReference type="Pfam" id="PF00072">
    <property type="entry name" value="Response_reg"/>
    <property type="match status" value="1"/>
</dbReference>
<keyword evidence="11 27" id="KW-0418">Kinase</keyword>
<dbReference type="InterPro" id="IPR003661">
    <property type="entry name" value="HisK_dim/P_dom"/>
</dbReference>
<feature type="transmembrane region" description="Helical" evidence="23">
    <location>
        <begin position="32"/>
        <end position="54"/>
    </location>
</feature>
<evidence type="ECO:0000256" key="19">
    <source>
        <dbReference type="ARBA" id="ARBA00068150"/>
    </source>
</evidence>
<dbReference type="InterPro" id="IPR036641">
    <property type="entry name" value="HPT_dom_sf"/>
</dbReference>
<evidence type="ECO:0000313" key="27">
    <source>
        <dbReference type="EMBL" id="KVG76749.1"/>
    </source>
</evidence>
<evidence type="ECO:0000256" key="3">
    <source>
        <dbReference type="ARBA" id="ARBA00012438"/>
    </source>
</evidence>
<evidence type="ECO:0000256" key="14">
    <source>
        <dbReference type="ARBA" id="ARBA00023012"/>
    </source>
</evidence>
<evidence type="ECO:0000259" key="26">
    <source>
        <dbReference type="PROSITE" id="PS50894"/>
    </source>
</evidence>
<accession>A0A103RZT3</accession>
<keyword evidence="9" id="KW-0732">Signal</keyword>
<dbReference type="Pfam" id="PF00512">
    <property type="entry name" value="HisKA"/>
    <property type="match status" value="1"/>
</dbReference>
<dbReference type="FunFam" id="1.10.287.130:FF:000002">
    <property type="entry name" value="Two-component osmosensing histidine kinase"/>
    <property type="match status" value="1"/>
</dbReference>
<keyword evidence="15" id="KW-0843">Virulence</keyword>
<dbReference type="EMBL" id="LOXM01000009">
    <property type="protein sequence ID" value="KVG76749.1"/>
    <property type="molecule type" value="Genomic_DNA"/>
</dbReference>
<dbReference type="SUPFAM" id="SSF47226">
    <property type="entry name" value="Histidine-containing phosphotransfer domain, HPT domain"/>
    <property type="match status" value="1"/>
</dbReference>
<evidence type="ECO:0000256" key="7">
    <source>
        <dbReference type="ARBA" id="ARBA00022679"/>
    </source>
</evidence>
<keyword evidence="6 22" id="KW-0597">Phosphoprotein</keyword>
<comment type="catalytic activity">
    <reaction evidence="1">
        <text>ATP + protein L-histidine = ADP + protein N-phospho-L-histidine.</text>
        <dbReference type="EC" id="2.7.13.3"/>
    </reaction>
</comment>
<keyword evidence="10" id="KW-0547">Nucleotide-binding</keyword>
<dbReference type="SMART" id="SM00388">
    <property type="entry name" value="HisKA"/>
    <property type="match status" value="1"/>
</dbReference>
<evidence type="ECO:0000256" key="12">
    <source>
        <dbReference type="ARBA" id="ARBA00022840"/>
    </source>
</evidence>
<dbReference type="SUPFAM" id="SSF47384">
    <property type="entry name" value="Homodimeric domain of signal transducing histidine kinase"/>
    <property type="match status" value="1"/>
</dbReference>
<dbReference type="SUPFAM" id="SSF52172">
    <property type="entry name" value="CheY-like"/>
    <property type="match status" value="1"/>
</dbReference>
<feature type="transmembrane region" description="Helical" evidence="23">
    <location>
        <begin position="356"/>
        <end position="377"/>
    </location>
</feature>
<dbReference type="SMART" id="SM00448">
    <property type="entry name" value="REC"/>
    <property type="match status" value="1"/>
</dbReference>
<dbReference type="PRINTS" id="PR00344">
    <property type="entry name" value="BCTRLSENSOR"/>
</dbReference>
<dbReference type="GO" id="GO:0005886">
    <property type="term" value="C:plasma membrane"/>
    <property type="evidence" value="ECO:0007669"/>
    <property type="project" value="UniProtKB-SubCell"/>
</dbReference>
<evidence type="ECO:0000256" key="11">
    <source>
        <dbReference type="ARBA" id="ARBA00022777"/>
    </source>
</evidence>
<gene>
    <name evidence="27" type="ORF">WJ33_13060</name>
</gene>
<dbReference type="InterPro" id="IPR005467">
    <property type="entry name" value="His_kinase_dom"/>
</dbReference>
<dbReference type="Gene3D" id="1.10.287.130">
    <property type="match status" value="1"/>
</dbReference>
<evidence type="ECO:0000256" key="17">
    <source>
        <dbReference type="ARBA" id="ARBA00058004"/>
    </source>
</evidence>
<evidence type="ECO:0000259" key="25">
    <source>
        <dbReference type="PROSITE" id="PS50110"/>
    </source>
</evidence>
<name>A0A103RZT3_9BURK</name>
<dbReference type="Pfam" id="PF02518">
    <property type="entry name" value="HATPase_c"/>
    <property type="match status" value="1"/>
</dbReference>
<dbReference type="CDD" id="cd16922">
    <property type="entry name" value="HATPase_EvgS-ArcB-TorS-like"/>
    <property type="match status" value="1"/>
</dbReference>
<dbReference type="Gene3D" id="3.30.450.20">
    <property type="entry name" value="PAS domain"/>
    <property type="match status" value="1"/>
</dbReference>
<dbReference type="InterPro" id="IPR011006">
    <property type="entry name" value="CheY-like_superfamily"/>
</dbReference>
<feature type="domain" description="HPt" evidence="26">
    <location>
        <begin position="914"/>
        <end position="1004"/>
    </location>
</feature>
<evidence type="ECO:0000256" key="16">
    <source>
        <dbReference type="ARBA" id="ARBA00023136"/>
    </source>
</evidence>
<evidence type="ECO:0000256" key="13">
    <source>
        <dbReference type="ARBA" id="ARBA00022989"/>
    </source>
</evidence>
<comment type="function">
    <text evidence="17">Member of the two-component regulatory system BvgS/BvgA. Phosphorylates BvgA via a four-step phosphorelay in response to environmental signals.</text>
</comment>
<evidence type="ECO:0000256" key="2">
    <source>
        <dbReference type="ARBA" id="ARBA00004429"/>
    </source>
</evidence>
<dbReference type="SUPFAM" id="SSF55874">
    <property type="entry name" value="ATPase domain of HSP90 chaperone/DNA topoisomerase II/histidine kinase"/>
    <property type="match status" value="1"/>
</dbReference>
<dbReference type="PANTHER" id="PTHR43047">
    <property type="entry name" value="TWO-COMPONENT HISTIDINE PROTEIN KINASE"/>
    <property type="match status" value="1"/>
</dbReference>
<protein>
    <recommendedName>
        <fullName evidence="19">Sensory/regulatory protein RpfC</fullName>
        <ecNumber evidence="3">2.7.13.3</ecNumber>
    </recommendedName>
    <alternativeName>
        <fullName evidence="20">Virulence sensor protein BvgS</fullName>
    </alternativeName>
</protein>
<keyword evidence="16 23" id="KW-0472">Membrane</keyword>
<evidence type="ECO:0000256" key="20">
    <source>
        <dbReference type="ARBA" id="ARBA00070152"/>
    </source>
</evidence>
<evidence type="ECO:0000256" key="22">
    <source>
        <dbReference type="PROSITE-ProRule" id="PRU00169"/>
    </source>
</evidence>
<dbReference type="Gene3D" id="3.30.565.10">
    <property type="entry name" value="Histidine kinase-like ATPase, C-terminal domain"/>
    <property type="match status" value="1"/>
</dbReference>
<dbReference type="Gene3D" id="3.40.50.2300">
    <property type="match status" value="1"/>
</dbReference>
<feature type="modified residue" description="4-aspartylphosphate" evidence="22">
    <location>
        <position position="834"/>
    </location>
</feature>
<keyword evidence="8 23" id="KW-0812">Transmembrane</keyword>
<dbReference type="FunFam" id="3.30.565.10:FF:000010">
    <property type="entry name" value="Sensor histidine kinase RcsC"/>
    <property type="match status" value="1"/>
</dbReference>
<dbReference type="Proteomes" id="UP000064029">
    <property type="component" value="Unassembled WGS sequence"/>
</dbReference>
<organism evidence="27 28">
    <name type="scientific">Burkholderia ubonensis</name>
    <dbReference type="NCBI Taxonomy" id="101571"/>
    <lineage>
        <taxon>Bacteria</taxon>
        <taxon>Pseudomonadati</taxon>
        <taxon>Pseudomonadota</taxon>
        <taxon>Betaproteobacteria</taxon>
        <taxon>Burkholderiales</taxon>
        <taxon>Burkholderiaceae</taxon>
        <taxon>Burkholderia</taxon>
        <taxon>Burkholderia cepacia complex</taxon>
    </lineage>
</organism>
<evidence type="ECO:0000256" key="8">
    <source>
        <dbReference type="ARBA" id="ARBA00022692"/>
    </source>
</evidence>
<dbReference type="GO" id="GO:0000155">
    <property type="term" value="F:phosphorelay sensor kinase activity"/>
    <property type="evidence" value="ECO:0007669"/>
    <property type="project" value="InterPro"/>
</dbReference>
<dbReference type="InterPro" id="IPR004358">
    <property type="entry name" value="Sig_transdc_His_kin-like_C"/>
</dbReference>
<evidence type="ECO:0000256" key="18">
    <source>
        <dbReference type="ARBA" id="ARBA00064003"/>
    </source>
</evidence>
<dbReference type="CDD" id="cd00082">
    <property type="entry name" value="HisKA"/>
    <property type="match status" value="1"/>
</dbReference>
<comment type="subunit">
    <text evidence="18">At low DSF concentrations, interacts with RpfF.</text>
</comment>
<reference evidence="27 28" key="1">
    <citation type="submission" date="2015-11" db="EMBL/GenBank/DDBJ databases">
        <title>Expanding the genomic diversity of Burkholderia species for the development of highly accurate diagnostics.</title>
        <authorList>
            <person name="Sahl J."/>
            <person name="Keim P."/>
            <person name="Wagner D."/>
        </authorList>
    </citation>
    <scope>NUCLEOTIDE SEQUENCE [LARGE SCALE GENOMIC DNA]</scope>
    <source>
        <strain evidence="27 28">MSMB2036</strain>
    </source>
</reference>
<keyword evidence="12" id="KW-0067">ATP-binding</keyword>
<dbReference type="GO" id="GO:0005524">
    <property type="term" value="F:ATP binding"/>
    <property type="evidence" value="ECO:0007669"/>
    <property type="project" value="UniProtKB-KW"/>
</dbReference>
<dbReference type="OrthoDB" id="9796305at2"/>
<comment type="subcellular location">
    <subcellularLocation>
        <location evidence="2">Cell inner membrane</location>
        <topology evidence="2">Multi-pass membrane protein</topology>
    </subcellularLocation>
</comment>
<feature type="modified residue" description="Phosphohistidine" evidence="21">
    <location>
        <position position="953"/>
    </location>
</feature>
<evidence type="ECO:0000256" key="10">
    <source>
        <dbReference type="ARBA" id="ARBA00022741"/>
    </source>
</evidence>
<comment type="caution">
    <text evidence="27">The sequence shown here is derived from an EMBL/GenBank/DDBJ whole genome shotgun (WGS) entry which is preliminary data.</text>
</comment>
<dbReference type="AlphaFoldDB" id="A0A103RZT3"/>
<proteinExistence type="predicted"/>
<evidence type="ECO:0000313" key="28">
    <source>
        <dbReference type="Proteomes" id="UP000064029"/>
    </source>
</evidence>
<keyword evidence="5" id="KW-0997">Cell inner membrane</keyword>
<dbReference type="InterPro" id="IPR008207">
    <property type="entry name" value="Sig_transdc_His_kin_Hpt_dom"/>
</dbReference>
<dbReference type="CDD" id="cd17546">
    <property type="entry name" value="REC_hyHK_CKI1_RcsC-like"/>
    <property type="match status" value="1"/>
</dbReference>
<dbReference type="InterPro" id="IPR036890">
    <property type="entry name" value="HATPase_C_sf"/>
</dbReference>
<evidence type="ECO:0000256" key="9">
    <source>
        <dbReference type="ARBA" id="ARBA00022729"/>
    </source>
</evidence>
<dbReference type="PANTHER" id="PTHR43047:SF72">
    <property type="entry name" value="OSMOSENSING HISTIDINE PROTEIN KINASE SLN1"/>
    <property type="match status" value="1"/>
</dbReference>
<evidence type="ECO:0000256" key="23">
    <source>
        <dbReference type="SAM" id="Phobius"/>
    </source>
</evidence>
<dbReference type="SMART" id="SM00387">
    <property type="entry name" value="HATPase_c"/>
    <property type="match status" value="1"/>
</dbReference>
<feature type="domain" description="Response regulatory" evidence="25">
    <location>
        <begin position="785"/>
        <end position="899"/>
    </location>
</feature>
<evidence type="ECO:0000259" key="24">
    <source>
        <dbReference type="PROSITE" id="PS50109"/>
    </source>
</evidence>
<dbReference type="GO" id="GO:0009927">
    <property type="term" value="F:histidine phosphotransfer kinase activity"/>
    <property type="evidence" value="ECO:0007669"/>
    <property type="project" value="TreeGrafter"/>
</dbReference>
<dbReference type="PROSITE" id="PS50109">
    <property type="entry name" value="HIS_KIN"/>
    <property type="match status" value="1"/>
</dbReference>
<evidence type="ECO:0000256" key="6">
    <source>
        <dbReference type="ARBA" id="ARBA00022553"/>
    </source>
</evidence>
<sequence length="1017" mass="110128">MRSIGSRLRWLRQPRRRRDFDPGWMRAYQRTLLAAGGGTLGLFIVLCAVAVVWIDISDFHAAVRLRFAAEKSRLLVCMAESTTILKRMTAVAEGIWNPGAKPSPTLAAAYAARTGIVRPDRLDPTIVFAAQAVRDRADDNAPLLALSERLFTAGAERKQSAFASANFYMIGLDGRFVGTLLRVAPGEMPPRDRLDDLPGSVARAWPDVAAILRDAAAHPEHAADRVTWLPPRGDPVTSEHMVRLVSWVFDHHNRPLALIVRAVRPSDVMNAVSVNSRDGALAVVDSSRNVLLQPPGARNADIADALRTLGSVRPNAMEQYLHGGRFVIRDSIPDTDWELVHTYSMRTVLASNAPRLVVIAAVTLIGLALLAGGLIVINRRILVPSYLRATRLQESERLNRTLIRTAPVGLALIGEADGHVLLRNEVMARDERDAQGETLSSRIWLLFARSKRECAASVRSAPVSAEIAFNRQSEPASETHLLVNLVRVKYRGRGALLCTVVDITARKLTEQSLEEARRAADQANKSKSVFLATMSHEIRTPLNAMIGNLELMKRGTLPDVQRKRLEIVDSSSSSLLHILNDVLDLSKVEAGQLRIDAVPFDCVALLHAVAESFRPLAVAKRLRLVCDVAPDWPRYRVGDPIRIRQIVSNLLSNAIKFTETGDVTITARGRRADGRDDVDIGVIDTGIGIPESAQATIFALYQQADDSIHRRYGGTGLGLALCRRLVDAMGGAISVRSEPGAGSEFRVCLPLRVTDVEPVDARADDDAGMAIAGGRFVGADGAPLRVLVVEDHPASGLMLADQFHELGVDATIVANGEQALAAFDRNRFDFVLTDLGLPDMDGWMLADAIRERNAHVPIVAMTAHAGPDEQQRCAAAGVRALLAKPVTLTVLAQALSASAHVAPMDEGAGDADEIRALPKTVLAAMREVTHGSLASIDRALTAGDAETVVRELHLQSGGFLSVGHRVLAELCSGLEQLVRDEGLDVFAELWLSLRGELMEALEALDAPPVAVKADTSS</sequence>
<evidence type="ECO:0000256" key="4">
    <source>
        <dbReference type="ARBA" id="ARBA00022475"/>
    </source>
</evidence>
<dbReference type="Gene3D" id="1.20.120.160">
    <property type="entry name" value="HPT domain"/>
    <property type="match status" value="1"/>
</dbReference>
<dbReference type="InterPro" id="IPR001789">
    <property type="entry name" value="Sig_transdc_resp-reg_receiver"/>
</dbReference>
<dbReference type="InterPro" id="IPR036097">
    <property type="entry name" value="HisK_dim/P_sf"/>
</dbReference>
<keyword evidence="4" id="KW-1003">Cell membrane</keyword>
<evidence type="ECO:0000256" key="21">
    <source>
        <dbReference type="PROSITE-ProRule" id="PRU00110"/>
    </source>
</evidence>
<evidence type="ECO:0000256" key="5">
    <source>
        <dbReference type="ARBA" id="ARBA00022519"/>
    </source>
</evidence>
<feature type="domain" description="Histidine kinase" evidence="24">
    <location>
        <begin position="533"/>
        <end position="753"/>
    </location>
</feature>
<dbReference type="InterPro" id="IPR003594">
    <property type="entry name" value="HATPase_dom"/>
</dbReference>
<keyword evidence="7" id="KW-0808">Transferase</keyword>
<evidence type="ECO:0000256" key="15">
    <source>
        <dbReference type="ARBA" id="ARBA00023026"/>
    </source>
</evidence>
<dbReference type="PROSITE" id="PS50894">
    <property type="entry name" value="HPT"/>
    <property type="match status" value="1"/>
</dbReference>
<dbReference type="EC" id="2.7.13.3" evidence="3"/>
<keyword evidence="14" id="KW-0902">Two-component regulatory system</keyword>